<name>A0A6H1TT97_9CYAN</name>
<organism evidence="2 3">
    <name type="scientific">Oxynema aestuarii AP17</name>
    <dbReference type="NCBI Taxonomy" id="2064643"/>
    <lineage>
        <taxon>Bacteria</taxon>
        <taxon>Bacillati</taxon>
        <taxon>Cyanobacteriota</taxon>
        <taxon>Cyanophyceae</taxon>
        <taxon>Oscillatoriophycideae</taxon>
        <taxon>Oscillatoriales</taxon>
        <taxon>Oscillatoriaceae</taxon>
        <taxon>Oxynema</taxon>
        <taxon>Oxynema aestuarii</taxon>
    </lineage>
</organism>
<feature type="transmembrane region" description="Helical" evidence="1">
    <location>
        <begin position="326"/>
        <end position="351"/>
    </location>
</feature>
<keyword evidence="3" id="KW-1185">Reference proteome</keyword>
<sequence length="527" mass="60723">MHKVIELWNKFIERYGWFGLLRLIFYPLTTLVTTPVRLLQTLWACLILADGKWHSYNRFTAKHGINSLFYWTRALNLYRYGRWGNSPYLGLGNYDLSRCFHYSLLSLYAYWVASPVFLLVCMFGWLFSHLIWLQDISSTWVLLVIGLAAISTTFYSNTFGLQNYNAAGWLFFPLGLYALLTQKWILAGTAWLAASFGSFTVVFIAGILSLVAAISICNIYPLLALLPALLKLCTHFLPSIDSGNFRNILFSVAKAIGMIDKKVKYKRTSSRKLGITHLYFLLIYSQFVLVFYVLKQDIPALFLSGVIFFLINSTFVRFADVQSIYMLIFSLATATTIQNPMPLLLLSYWVLASPLPLFTGLISQENFDVVPKLAPFSIQPFIEGMKAFFSPVSQGERVFMAFEDPKNTYENVFDGYRTLLELPLYVAATKNIHFMPDWWGVFELNYEGAPDFWGRTVELVQKNIKCWNADYVVIYQDAGTELEEKWRDAGFTVLSCFSWRDYEEHLRGEKPYSGETPVWWLVKKPMD</sequence>
<proteinExistence type="predicted"/>
<feature type="transmembrane region" description="Helical" evidence="1">
    <location>
        <begin position="300"/>
        <end position="319"/>
    </location>
</feature>
<accession>A0A6H1TT97</accession>
<dbReference type="KEGG" id="oxy:HCG48_01185"/>
<keyword evidence="1" id="KW-0812">Transmembrane</keyword>
<feature type="transmembrane region" description="Helical" evidence="1">
    <location>
        <begin position="199"/>
        <end position="223"/>
    </location>
</feature>
<feature type="transmembrane region" description="Helical" evidence="1">
    <location>
        <begin position="139"/>
        <end position="157"/>
    </location>
</feature>
<feature type="transmembrane region" description="Helical" evidence="1">
    <location>
        <begin position="169"/>
        <end position="193"/>
    </location>
</feature>
<reference evidence="2 3" key="1">
    <citation type="submission" date="2020-04" db="EMBL/GenBank/DDBJ databases">
        <authorList>
            <person name="Basu S."/>
            <person name="Maruthanayagam V."/>
            <person name="Chakraborty S."/>
            <person name="Pramanik A."/>
            <person name="Mukherjee J."/>
            <person name="Brink B."/>
        </authorList>
    </citation>
    <scope>NUCLEOTIDE SEQUENCE [LARGE SCALE GENOMIC DNA]</scope>
    <source>
        <strain evidence="2 3">AP17</strain>
    </source>
</reference>
<evidence type="ECO:0000256" key="1">
    <source>
        <dbReference type="SAM" id="Phobius"/>
    </source>
</evidence>
<dbReference type="AlphaFoldDB" id="A0A6H1TT97"/>
<feature type="transmembrane region" description="Helical" evidence="1">
    <location>
        <begin position="273"/>
        <end position="294"/>
    </location>
</feature>
<dbReference type="RefSeq" id="WP_168567524.1">
    <property type="nucleotide sequence ID" value="NZ_CP051167.1"/>
</dbReference>
<keyword evidence="1" id="KW-1133">Transmembrane helix</keyword>
<dbReference type="Proteomes" id="UP000500857">
    <property type="component" value="Chromosome"/>
</dbReference>
<gene>
    <name evidence="2" type="ORF">HCG48_01185</name>
</gene>
<evidence type="ECO:0000313" key="3">
    <source>
        <dbReference type="Proteomes" id="UP000500857"/>
    </source>
</evidence>
<dbReference type="EMBL" id="CP051167">
    <property type="protein sequence ID" value="QIZ69367.1"/>
    <property type="molecule type" value="Genomic_DNA"/>
</dbReference>
<feature type="transmembrane region" description="Helical" evidence="1">
    <location>
        <begin position="107"/>
        <end position="127"/>
    </location>
</feature>
<protein>
    <recommendedName>
        <fullName evidence="4">Glycosyltransferase RgtA/B/C/D-like domain-containing protein</fullName>
    </recommendedName>
</protein>
<evidence type="ECO:0008006" key="4">
    <source>
        <dbReference type="Google" id="ProtNLM"/>
    </source>
</evidence>
<keyword evidence="1" id="KW-0472">Membrane</keyword>
<evidence type="ECO:0000313" key="2">
    <source>
        <dbReference type="EMBL" id="QIZ69367.1"/>
    </source>
</evidence>